<evidence type="ECO:0000313" key="3">
    <source>
        <dbReference type="Proteomes" id="UP000316095"/>
    </source>
</evidence>
<sequence precursor="true">MLAKLISLLTISLLSLAVTHADEPVLFEDNFNSGMSEQWQIVGLSSDDYRIKDGGLEFRVQSHTYTRESPMIKVILPFTSSSSVIASVDVEILDKFTASDEMVGMFLIDESGREFRATKARIDRKLLFAPPAVNFIGETGHEDDLSNYAYTYHPASEKSETLRIIVRSHYAYFQVGPNDNGKYQNFFSSAIRKNSKERGFCLCATGAPEGAEHWVRFDNFRVTQKGK</sequence>
<protein>
    <recommendedName>
        <fullName evidence="4">Beta-xylosidase C-terminal Concanavalin A-like domain-containing protein</fullName>
    </recommendedName>
</protein>
<dbReference type="AlphaFoldDB" id="A0A5C5XHZ3"/>
<evidence type="ECO:0000256" key="1">
    <source>
        <dbReference type="SAM" id="SignalP"/>
    </source>
</evidence>
<name>A0A5C5XHZ3_9PLAN</name>
<feature type="signal peptide" evidence="1">
    <location>
        <begin position="1"/>
        <end position="21"/>
    </location>
</feature>
<keyword evidence="3" id="KW-1185">Reference proteome</keyword>
<dbReference type="EMBL" id="SJPG01000001">
    <property type="protein sequence ID" value="TWT62339.1"/>
    <property type="molecule type" value="Genomic_DNA"/>
</dbReference>
<dbReference type="Proteomes" id="UP000316095">
    <property type="component" value="Unassembled WGS sequence"/>
</dbReference>
<evidence type="ECO:0008006" key="4">
    <source>
        <dbReference type="Google" id="ProtNLM"/>
    </source>
</evidence>
<organism evidence="2 3">
    <name type="scientific">Rubinisphaera italica</name>
    <dbReference type="NCBI Taxonomy" id="2527969"/>
    <lineage>
        <taxon>Bacteria</taxon>
        <taxon>Pseudomonadati</taxon>
        <taxon>Planctomycetota</taxon>
        <taxon>Planctomycetia</taxon>
        <taxon>Planctomycetales</taxon>
        <taxon>Planctomycetaceae</taxon>
        <taxon>Rubinisphaera</taxon>
    </lineage>
</organism>
<dbReference type="OrthoDB" id="214695at2"/>
<gene>
    <name evidence="2" type="ORF">Pan54_30800</name>
</gene>
<reference evidence="2 3" key="1">
    <citation type="submission" date="2019-02" db="EMBL/GenBank/DDBJ databases">
        <title>Deep-cultivation of Planctomycetes and their phenomic and genomic characterization uncovers novel biology.</title>
        <authorList>
            <person name="Wiegand S."/>
            <person name="Jogler M."/>
            <person name="Boedeker C."/>
            <person name="Pinto D."/>
            <person name="Vollmers J."/>
            <person name="Rivas-Marin E."/>
            <person name="Kohn T."/>
            <person name="Peeters S.H."/>
            <person name="Heuer A."/>
            <person name="Rast P."/>
            <person name="Oberbeckmann S."/>
            <person name="Bunk B."/>
            <person name="Jeske O."/>
            <person name="Meyerdierks A."/>
            <person name="Storesund J.E."/>
            <person name="Kallscheuer N."/>
            <person name="Luecker S."/>
            <person name="Lage O.M."/>
            <person name="Pohl T."/>
            <person name="Merkel B.J."/>
            <person name="Hornburger P."/>
            <person name="Mueller R.-W."/>
            <person name="Bruemmer F."/>
            <person name="Labrenz M."/>
            <person name="Spormann A.M."/>
            <person name="Op Den Camp H."/>
            <person name="Overmann J."/>
            <person name="Amann R."/>
            <person name="Jetten M.S.M."/>
            <person name="Mascher T."/>
            <person name="Medema M.H."/>
            <person name="Devos D.P."/>
            <person name="Kaster A.-K."/>
            <person name="Ovreas L."/>
            <person name="Rohde M."/>
            <person name="Galperin M.Y."/>
            <person name="Jogler C."/>
        </authorList>
    </citation>
    <scope>NUCLEOTIDE SEQUENCE [LARGE SCALE GENOMIC DNA]</scope>
    <source>
        <strain evidence="2 3">Pan54</strain>
    </source>
</reference>
<proteinExistence type="predicted"/>
<comment type="caution">
    <text evidence="2">The sequence shown here is derived from an EMBL/GenBank/DDBJ whole genome shotgun (WGS) entry which is preliminary data.</text>
</comment>
<accession>A0A5C5XHZ3</accession>
<feature type="chain" id="PRO_5022729599" description="Beta-xylosidase C-terminal Concanavalin A-like domain-containing protein" evidence="1">
    <location>
        <begin position="22"/>
        <end position="227"/>
    </location>
</feature>
<dbReference type="RefSeq" id="WP_146504209.1">
    <property type="nucleotide sequence ID" value="NZ_SJPG01000001.1"/>
</dbReference>
<evidence type="ECO:0000313" key="2">
    <source>
        <dbReference type="EMBL" id="TWT62339.1"/>
    </source>
</evidence>
<keyword evidence="1" id="KW-0732">Signal</keyword>